<evidence type="ECO:0008006" key="3">
    <source>
        <dbReference type="Google" id="ProtNLM"/>
    </source>
</evidence>
<comment type="caution">
    <text evidence="1">The sequence shown here is derived from an EMBL/GenBank/DDBJ whole genome shotgun (WGS) entry which is preliminary data.</text>
</comment>
<dbReference type="RefSeq" id="WP_161743460.1">
    <property type="nucleotide sequence ID" value="NZ_JAAAMV010000007.1"/>
</dbReference>
<accession>A0ABW9XPW1</accession>
<sequence length="77" mass="8340">MPEPIRCCANNLQAFRYGAALQALADAGGDVKLERCLSFCIGGKLVYAADEAEFERLLRGEDMKDGRAEAPNTSTTE</sequence>
<organism evidence="1 2">
    <name type="scientific">Paenibacillus glycinis</name>
    <dbReference type="NCBI Taxonomy" id="2697035"/>
    <lineage>
        <taxon>Bacteria</taxon>
        <taxon>Bacillati</taxon>
        <taxon>Bacillota</taxon>
        <taxon>Bacilli</taxon>
        <taxon>Bacillales</taxon>
        <taxon>Paenibacillaceae</taxon>
        <taxon>Paenibacillus</taxon>
    </lineage>
</organism>
<name>A0ABW9XPW1_9BACL</name>
<protein>
    <recommendedName>
        <fullName evidence="3">DUF1450 domain-containing protein</fullName>
    </recommendedName>
</protein>
<dbReference type="Proteomes" id="UP000665561">
    <property type="component" value="Unassembled WGS sequence"/>
</dbReference>
<keyword evidence="2" id="KW-1185">Reference proteome</keyword>
<dbReference type="EMBL" id="JAAAMV010000007">
    <property type="protein sequence ID" value="NBD24675.1"/>
    <property type="molecule type" value="Genomic_DNA"/>
</dbReference>
<evidence type="ECO:0000313" key="2">
    <source>
        <dbReference type="Proteomes" id="UP000665561"/>
    </source>
</evidence>
<proteinExistence type="predicted"/>
<gene>
    <name evidence="1" type="ORF">GT019_12400</name>
</gene>
<evidence type="ECO:0000313" key="1">
    <source>
        <dbReference type="EMBL" id="NBD24675.1"/>
    </source>
</evidence>
<reference evidence="1 2" key="1">
    <citation type="submission" date="2020-01" db="EMBL/GenBank/DDBJ databases">
        <title>Paenibacillus soybeanensis sp. nov. isolated from the nodules of soybean (Glycine max(L.) Merr).</title>
        <authorList>
            <person name="Wang H."/>
        </authorList>
    </citation>
    <scope>NUCLEOTIDE SEQUENCE [LARGE SCALE GENOMIC DNA]</scope>
    <source>
        <strain evidence="1 2">T1</strain>
    </source>
</reference>